<protein>
    <submittedName>
        <fullName evidence="3">Phospholipase D alpha 1</fullName>
    </submittedName>
</protein>
<evidence type="ECO:0000313" key="3">
    <source>
        <dbReference type="EMBL" id="PQQ14150.1"/>
    </source>
</evidence>
<dbReference type="InterPro" id="IPR015679">
    <property type="entry name" value="PLipase_D_fam"/>
</dbReference>
<dbReference type="GO" id="GO:0009395">
    <property type="term" value="P:phospholipid catabolic process"/>
    <property type="evidence" value="ECO:0007669"/>
    <property type="project" value="TreeGrafter"/>
</dbReference>
<dbReference type="STRING" id="2094558.A0A314Z642"/>
<evidence type="ECO:0000256" key="2">
    <source>
        <dbReference type="ARBA" id="ARBA00023098"/>
    </source>
</evidence>
<comment type="caution">
    <text evidence="3">The sequence shown here is derived from an EMBL/GenBank/DDBJ whole genome shotgun (WGS) entry which is preliminary data.</text>
</comment>
<dbReference type="GO" id="GO:0005886">
    <property type="term" value="C:plasma membrane"/>
    <property type="evidence" value="ECO:0007669"/>
    <property type="project" value="TreeGrafter"/>
</dbReference>
<proteinExistence type="predicted"/>
<dbReference type="PANTHER" id="PTHR18896">
    <property type="entry name" value="PHOSPHOLIPASE D"/>
    <property type="match status" value="1"/>
</dbReference>
<dbReference type="PANTHER" id="PTHR18896:SF193">
    <property type="entry name" value="PHOSPHOLIPASE D"/>
    <property type="match status" value="1"/>
</dbReference>
<keyword evidence="1" id="KW-0677">Repeat</keyword>
<reference evidence="3 4" key="1">
    <citation type="submission" date="2018-02" db="EMBL/GenBank/DDBJ databases">
        <title>Draft genome of wild Prunus yedoensis var. nudiflora.</title>
        <authorList>
            <person name="Baek S."/>
            <person name="Kim J.-H."/>
            <person name="Choi K."/>
            <person name="Kim G.-B."/>
            <person name="Cho A."/>
            <person name="Jang H."/>
            <person name="Shin C.-H."/>
            <person name="Yu H.-J."/>
            <person name="Mun J.-H."/>
        </authorList>
    </citation>
    <scope>NUCLEOTIDE SEQUENCE [LARGE SCALE GENOMIC DNA]</scope>
    <source>
        <strain evidence="4">cv. Jeju island</strain>
        <tissue evidence="3">Leaf</tissue>
    </source>
</reference>
<dbReference type="AlphaFoldDB" id="A0A314Z642"/>
<keyword evidence="4" id="KW-1185">Reference proteome</keyword>
<sequence>MAQTVLLHGVLHATIYEVDGSWLVVAASSSARLGGGIDTQVTSNFHGYMASVFRPAKWLAHSPKIHVKLRFSSVNKDPNWSRGIRSPEFPGFPYTFFTQRKGCRVTLYQDAHVPDNFIPKIPLAGAKCYEPHRCWEDVLMPFLCKALIIAGWSVCLQSTPFGLLRDPKRAQSTERMISTLWERPSSNVRRAIG</sequence>
<dbReference type="EMBL" id="PJQY01000272">
    <property type="protein sequence ID" value="PQQ14150.1"/>
    <property type="molecule type" value="Genomic_DNA"/>
</dbReference>
<keyword evidence="2" id="KW-0443">Lipid metabolism</keyword>
<gene>
    <name evidence="3" type="ORF">Pyn_22495</name>
</gene>
<accession>A0A314Z642</accession>
<dbReference type="GO" id="GO:0004630">
    <property type="term" value="F:phospholipase D activity"/>
    <property type="evidence" value="ECO:0007669"/>
    <property type="project" value="TreeGrafter"/>
</dbReference>
<dbReference type="OrthoDB" id="1601980at2759"/>
<name>A0A314Z642_PRUYE</name>
<dbReference type="Proteomes" id="UP000250321">
    <property type="component" value="Unassembled WGS sequence"/>
</dbReference>
<evidence type="ECO:0000313" key="4">
    <source>
        <dbReference type="Proteomes" id="UP000250321"/>
    </source>
</evidence>
<organism evidence="3 4">
    <name type="scientific">Prunus yedoensis var. nudiflora</name>
    <dbReference type="NCBI Taxonomy" id="2094558"/>
    <lineage>
        <taxon>Eukaryota</taxon>
        <taxon>Viridiplantae</taxon>
        <taxon>Streptophyta</taxon>
        <taxon>Embryophyta</taxon>
        <taxon>Tracheophyta</taxon>
        <taxon>Spermatophyta</taxon>
        <taxon>Magnoliopsida</taxon>
        <taxon>eudicotyledons</taxon>
        <taxon>Gunneridae</taxon>
        <taxon>Pentapetalae</taxon>
        <taxon>rosids</taxon>
        <taxon>fabids</taxon>
        <taxon>Rosales</taxon>
        <taxon>Rosaceae</taxon>
        <taxon>Amygdaloideae</taxon>
        <taxon>Amygdaleae</taxon>
        <taxon>Prunus</taxon>
    </lineage>
</organism>
<evidence type="ECO:0000256" key="1">
    <source>
        <dbReference type="ARBA" id="ARBA00022737"/>
    </source>
</evidence>